<feature type="domain" description="Nucleotidyl transferase" evidence="1">
    <location>
        <begin position="121"/>
        <end position="345"/>
    </location>
</feature>
<keyword evidence="2" id="KW-0808">Transferase</keyword>
<dbReference type="InterPro" id="IPR050486">
    <property type="entry name" value="Mannose-1P_guanyltransferase"/>
</dbReference>
<dbReference type="OrthoDB" id="9813880at2"/>
<evidence type="ECO:0000259" key="1">
    <source>
        <dbReference type="Pfam" id="PF00483"/>
    </source>
</evidence>
<dbReference type="Gene3D" id="3.90.550.10">
    <property type="entry name" value="Spore Coat Polysaccharide Biosynthesis Protein SpsA, Chain A"/>
    <property type="match status" value="1"/>
</dbReference>
<dbReference type="STRING" id="407022.SAMN05661044_03988"/>
<gene>
    <name evidence="2" type="ORF">SAMN05661044_03988</name>
</gene>
<reference evidence="3" key="1">
    <citation type="submission" date="2016-10" db="EMBL/GenBank/DDBJ databases">
        <authorList>
            <person name="Varghese N."/>
            <person name="Submissions S."/>
        </authorList>
    </citation>
    <scope>NUCLEOTIDE SEQUENCE [LARGE SCALE GENOMIC DNA]</scope>
    <source>
        <strain evidence="3">DSM 18733</strain>
    </source>
</reference>
<dbReference type="EMBL" id="FOAF01000006">
    <property type="protein sequence ID" value="SEM01551.1"/>
    <property type="molecule type" value="Genomic_DNA"/>
</dbReference>
<dbReference type="AlphaFoldDB" id="A0A1H7UX02"/>
<dbReference type="GO" id="GO:0016740">
    <property type="term" value="F:transferase activity"/>
    <property type="evidence" value="ECO:0007669"/>
    <property type="project" value="UniProtKB-KW"/>
</dbReference>
<dbReference type="InterPro" id="IPR046342">
    <property type="entry name" value="CBS_dom_sf"/>
</dbReference>
<accession>A0A1H7UX02</accession>
<dbReference type="RefSeq" id="WP_093327888.1">
    <property type="nucleotide sequence ID" value="NZ_FOAF01000006.1"/>
</dbReference>
<dbReference type="InterPro" id="IPR005835">
    <property type="entry name" value="NTP_transferase_dom"/>
</dbReference>
<dbReference type="SUPFAM" id="SSF53448">
    <property type="entry name" value="Nucleotide-diphospho-sugar transferases"/>
    <property type="match status" value="1"/>
</dbReference>
<name>A0A1H7UX02_OLID1</name>
<dbReference type="SUPFAM" id="SSF54631">
    <property type="entry name" value="CBS-domain pair"/>
    <property type="match status" value="1"/>
</dbReference>
<dbReference type="Proteomes" id="UP000199421">
    <property type="component" value="Unassembled WGS sequence"/>
</dbReference>
<dbReference type="PANTHER" id="PTHR22572">
    <property type="entry name" value="SUGAR-1-PHOSPHATE GUANYL TRANSFERASE"/>
    <property type="match status" value="1"/>
</dbReference>
<dbReference type="Gene3D" id="3.10.580.10">
    <property type="entry name" value="CBS-domain"/>
    <property type="match status" value="1"/>
</dbReference>
<dbReference type="CDD" id="cd06426">
    <property type="entry name" value="NTP_transferase_like_2"/>
    <property type="match status" value="1"/>
</dbReference>
<proteinExistence type="predicted"/>
<protein>
    <submittedName>
        <fullName evidence="2">Nucleotidyl transferase</fullName>
    </submittedName>
</protein>
<evidence type="ECO:0000313" key="2">
    <source>
        <dbReference type="EMBL" id="SEM01551.1"/>
    </source>
</evidence>
<dbReference type="Pfam" id="PF00483">
    <property type="entry name" value="NTP_transferase"/>
    <property type="match status" value="1"/>
</dbReference>
<sequence>MRNYRDHLILSGASIKSALIQLDLLARDAIMFVVNEQDQLVGSLTDGDVRRGLIKGLSIDQPVDEIIQPNPKFLRKGEADIERVIAYREGSFRILPILDNDNKIVNVINFRETKSYLPVDAVIMAGGRGQRLKPLTDNTPKPLLKVGDKPIMEHNLDRLALYGIDDFWVSVKYLGEQIENHFGDGGDRNVNIQYVWEDVPLGTIGAVSKINNFLHDYVLITNSDVLTNLDYEHFFLDFLKQGADFSVVTIPYHVDIPYAVLETNDGVIHNFKEKPTYTYYSNGGIYLMKKEILKHIPSNSFFNTTDLMELIIKEKYKVVSYPLVGYWLDVGKHEDFEKAQKDIKQIKF</sequence>
<evidence type="ECO:0000313" key="3">
    <source>
        <dbReference type="Proteomes" id="UP000199421"/>
    </source>
</evidence>
<keyword evidence="3" id="KW-1185">Reference proteome</keyword>
<organism evidence="2 3">
    <name type="scientific">Olivibacter domesticus</name>
    <name type="common">Pseudosphingobacterium domesticum</name>
    <dbReference type="NCBI Taxonomy" id="407022"/>
    <lineage>
        <taxon>Bacteria</taxon>
        <taxon>Pseudomonadati</taxon>
        <taxon>Bacteroidota</taxon>
        <taxon>Sphingobacteriia</taxon>
        <taxon>Sphingobacteriales</taxon>
        <taxon>Sphingobacteriaceae</taxon>
        <taxon>Olivibacter</taxon>
    </lineage>
</organism>
<dbReference type="InterPro" id="IPR029044">
    <property type="entry name" value="Nucleotide-diphossugar_trans"/>
</dbReference>